<sequence length="515" mass="57931">MNSRIFDCAQTNNSERMEILLGTDEKKRKILANGRNKKNLTPLHIACDWNAAQCVRVLLEAGANREAVDDHGRNAFSFAKRGGFIEIINMLETYYPNGSLINEKIGNKGGASSSSASASSSSDVKENNAKISDLTMNIVQASSNPIKENSQEKEVRFEAPLKRTASYFSKSSKVPKMEDDESVSSAGYSQSDDELDSPIVSSRIQWVSTEKRKQRPKSNPNKISPISRVRPVTNQVSKNTGSETKSCATTFDIIKTKPISKKETKLVTESKDFDENEKQVLLNMKRQYFKINLQGAEYTIHARLLQNDSEKKVICCHGFSYCQSGYQWIKLAAALHQRGWDVILLDLPGFGKSSGATHQTRIWKNDGPDIVKTILEGLSLPRICVIGRCGGAATLMRTFVKYPHLFHKRFLTHNSVIGEWPLQFDNLLQKTKTKLMVTWCADPDHSKMCVAYKHLNFLRKTNFENVKFMDIDLNFLGSGNGYVEGITRTNFVNYNIPSPEYLKMAITHLEEAYAP</sequence>
<dbReference type="AlphaFoldDB" id="D2W1C5"/>
<evidence type="ECO:0000313" key="6">
    <source>
        <dbReference type="EMBL" id="EFC37162.1"/>
    </source>
</evidence>
<feature type="compositionally biased region" description="Polar residues" evidence="4">
    <location>
        <begin position="199"/>
        <end position="208"/>
    </location>
</feature>
<dbReference type="Gene3D" id="3.40.50.1820">
    <property type="entry name" value="alpha/beta hydrolase"/>
    <property type="match status" value="1"/>
</dbReference>
<dbReference type="eggNOG" id="ENOG502SR40">
    <property type="taxonomic scope" value="Eukaryota"/>
</dbReference>
<dbReference type="InterPro" id="IPR050889">
    <property type="entry name" value="Dendritic_Spine_Reg/Scaffold"/>
</dbReference>
<dbReference type="PANTHER" id="PTHR24166:SF48">
    <property type="entry name" value="PROTEIN VAPYRIN"/>
    <property type="match status" value="1"/>
</dbReference>
<keyword evidence="2 3" id="KW-0040">ANK repeat</keyword>
<dbReference type="PROSITE" id="PS50297">
    <property type="entry name" value="ANK_REP_REGION"/>
    <property type="match status" value="1"/>
</dbReference>
<reference evidence="6 7" key="1">
    <citation type="journal article" date="2010" name="Cell">
        <title>The genome of Naegleria gruberi illuminates early eukaryotic versatility.</title>
        <authorList>
            <person name="Fritz-Laylin L.K."/>
            <person name="Prochnik S.E."/>
            <person name="Ginger M.L."/>
            <person name="Dacks J.B."/>
            <person name="Carpenter M.L."/>
            <person name="Field M.C."/>
            <person name="Kuo A."/>
            <person name="Paredez A."/>
            <person name="Chapman J."/>
            <person name="Pham J."/>
            <person name="Shu S."/>
            <person name="Neupane R."/>
            <person name="Cipriano M."/>
            <person name="Mancuso J."/>
            <person name="Tu H."/>
            <person name="Salamov A."/>
            <person name="Lindquist E."/>
            <person name="Shapiro H."/>
            <person name="Lucas S."/>
            <person name="Grigoriev I.V."/>
            <person name="Cande W.Z."/>
            <person name="Fulton C."/>
            <person name="Rokhsar D.S."/>
            <person name="Dawson S.C."/>
        </authorList>
    </citation>
    <scope>NUCLEOTIDE SEQUENCE [LARGE SCALE GENOMIC DNA]</scope>
    <source>
        <strain evidence="6 7">NEG-M</strain>
    </source>
</reference>
<dbReference type="InterPro" id="IPR000073">
    <property type="entry name" value="AB_hydrolase_1"/>
</dbReference>
<dbReference type="SUPFAM" id="SSF48403">
    <property type="entry name" value="Ankyrin repeat"/>
    <property type="match status" value="1"/>
</dbReference>
<feature type="domain" description="AB hydrolase-1" evidence="5">
    <location>
        <begin position="313"/>
        <end position="429"/>
    </location>
</feature>
<feature type="compositionally biased region" description="Polar residues" evidence="4">
    <location>
        <begin position="232"/>
        <end position="241"/>
    </location>
</feature>
<dbReference type="EMBL" id="GG738921">
    <property type="protein sequence ID" value="EFC37162.1"/>
    <property type="molecule type" value="Genomic_DNA"/>
</dbReference>
<protein>
    <submittedName>
        <fullName evidence="6">Predicted protein</fullName>
    </submittedName>
</protein>
<organism evidence="7">
    <name type="scientific">Naegleria gruberi</name>
    <name type="common">Amoeba</name>
    <dbReference type="NCBI Taxonomy" id="5762"/>
    <lineage>
        <taxon>Eukaryota</taxon>
        <taxon>Discoba</taxon>
        <taxon>Heterolobosea</taxon>
        <taxon>Tetramitia</taxon>
        <taxon>Eutetramitia</taxon>
        <taxon>Vahlkampfiidae</taxon>
        <taxon>Naegleria</taxon>
    </lineage>
</organism>
<dbReference type="OrthoDB" id="9987834at2759"/>
<evidence type="ECO:0000256" key="1">
    <source>
        <dbReference type="ARBA" id="ARBA00022737"/>
    </source>
</evidence>
<evidence type="ECO:0000259" key="5">
    <source>
        <dbReference type="Pfam" id="PF00561"/>
    </source>
</evidence>
<accession>D2W1C5</accession>
<dbReference type="Pfam" id="PF12796">
    <property type="entry name" value="Ank_2"/>
    <property type="match status" value="1"/>
</dbReference>
<evidence type="ECO:0000256" key="3">
    <source>
        <dbReference type="PROSITE-ProRule" id="PRU00023"/>
    </source>
</evidence>
<name>D2W1C5_NAEGR</name>
<keyword evidence="1" id="KW-0677">Repeat</keyword>
<dbReference type="RefSeq" id="XP_002669906.1">
    <property type="nucleotide sequence ID" value="XM_002669860.1"/>
</dbReference>
<dbReference type="SMART" id="SM00248">
    <property type="entry name" value="ANK"/>
    <property type="match status" value="2"/>
</dbReference>
<feature type="repeat" description="ANK" evidence="3">
    <location>
        <begin position="38"/>
        <end position="70"/>
    </location>
</feature>
<dbReference type="Pfam" id="PF00561">
    <property type="entry name" value="Abhydrolase_1"/>
    <property type="match status" value="1"/>
</dbReference>
<evidence type="ECO:0000256" key="4">
    <source>
        <dbReference type="SAM" id="MobiDB-lite"/>
    </source>
</evidence>
<dbReference type="KEGG" id="ngr:NAEGRDRAFT_75168"/>
<proteinExistence type="predicted"/>
<dbReference type="Proteomes" id="UP000006671">
    <property type="component" value="Unassembled WGS sequence"/>
</dbReference>
<dbReference type="InterPro" id="IPR036770">
    <property type="entry name" value="Ankyrin_rpt-contain_sf"/>
</dbReference>
<keyword evidence="7" id="KW-1185">Reference proteome</keyword>
<dbReference type="VEuPathDB" id="AmoebaDB:NAEGRDRAFT_75168"/>
<dbReference type="SUPFAM" id="SSF53474">
    <property type="entry name" value="alpha/beta-Hydrolases"/>
    <property type="match status" value="1"/>
</dbReference>
<dbReference type="InterPro" id="IPR029058">
    <property type="entry name" value="AB_hydrolase_fold"/>
</dbReference>
<feature type="region of interest" description="Disordered" evidence="4">
    <location>
        <begin position="169"/>
        <end position="241"/>
    </location>
</feature>
<dbReference type="STRING" id="5762.D2W1C5"/>
<evidence type="ECO:0000256" key="2">
    <source>
        <dbReference type="ARBA" id="ARBA00023043"/>
    </source>
</evidence>
<dbReference type="InterPro" id="IPR002110">
    <property type="entry name" value="Ankyrin_rpt"/>
</dbReference>
<dbReference type="Gene3D" id="1.25.40.20">
    <property type="entry name" value="Ankyrin repeat-containing domain"/>
    <property type="match status" value="1"/>
</dbReference>
<gene>
    <name evidence="6" type="ORF">NAEGRDRAFT_75168</name>
</gene>
<dbReference type="GeneID" id="8856719"/>
<dbReference type="PROSITE" id="PS50088">
    <property type="entry name" value="ANK_REPEAT"/>
    <property type="match status" value="1"/>
</dbReference>
<dbReference type="InParanoid" id="D2W1C5"/>
<evidence type="ECO:0000313" key="7">
    <source>
        <dbReference type="Proteomes" id="UP000006671"/>
    </source>
</evidence>
<dbReference type="PANTHER" id="PTHR24166">
    <property type="entry name" value="ROLLING PEBBLES, ISOFORM B"/>
    <property type="match status" value="1"/>
</dbReference>